<sequence length="279" mass="29169">MGALIKAELRKILSTKMWWGLMIPAALIALGFTWLGAAFGTLDALKSELGASLPTVLPTFAFGLNFASIFPAVYGATALTGEIRHRTITTTYLTGSSRGAVLVAKVVAYAVVGVAYGLACAVFGTIGAAAGAHGTDFPGLGSWLAMCGVGVLVMVLWTLLGVGLGALVGSQIGAVLTLLLYTLLVERVLATVLGHQHLDKVPPYLPNAAGSNATTELSLRLFFDEMPGAVRSHANFQQLKDLLTLADTPPWWGSALVFAAYALVLGLAGWVVARERDIT</sequence>
<feature type="transmembrane region" description="Helical" evidence="1">
    <location>
        <begin position="251"/>
        <end position="273"/>
    </location>
</feature>
<feature type="transmembrane region" description="Helical" evidence="1">
    <location>
        <begin position="21"/>
        <end position="40"/>
    </location>
</feature>
<keyword evidence="1" id="KW-0472">Membrane</keyword>
<evidence type="ECO:0000256" key="1">
    <source>
        <dbReference type="SAM" id="Phobius"/>
    </source>
</evidence>
<evidence type="ECO:0000313" key="2">
    <source>
        <dbReference type="EMBL" id="GDY32208.1"/>
    </source>
</evidence>
<dbReference type="GO" id="GO:0140359">
    <property type="term" value="F:ABC-type transporter activity"/>
    <property type="evidence" value="ECO:0007669"/>
    <property type="project" value="InterPro"/>
</dbReference>
<keyword evidence="1" id="KW-0812">Transmembrane</keyword>
<dbReference type="Proteomes" id="UP000298860">
    <property type="component" value="Unassembled WGS sequence"/>
</dbReference>
<accession>A0A4D4JC17</accession>
<evidence type="ECO:0000313" key="3">
    <source>
        <dbReference type="Proteomes" id="UP000298860"/>
    </source>
</evidence>
<dbReference type="GO" id="GO:0005886">
    <property type="term" value="C:plasma membrane"/>
    <property type="evidence" value="ECO:0007669"/>
    <property type="project" value="UniProtKB-SubCell"/>
</dbReference>
<dbReference type="EMBL" id="BJFL01000022">
    <property type="protein sequence ID" value="GDY32208.1"/>
    <property type="molecule type" value="Genomic_DNA"/>
</dbReference>
<feature type="transmembrane region" description="Helical" evidence="1">
    <location>
        <begin position="102"/>
        <end position="131"/>
    </location>
</feature>
<comment type="caution">
    <text evidence="2">The sequence shown here is derived from an EMBL/GenBank/DDBJ whole genome shotgun (WGS) entry which is preliminary data.</text>
</comment>
<gene>
    <name evidence="2" type="ORF">GTS_38410</name>
</gene>
<keyword evidence="3" id="KW-1185">Reference proteome</keyword>
<evidence type="ECO:0008006" key="4">
    <source>
        <dbReference type="Google" id="ProtNLM"/>
    </source>
</evidence>
<organism evidence="2 3">
    <name type="scientific">Gandjariella thermophila</name>
    <dbReference type="NCBI Taxonomy" id="1931992"/>
    <lineage>
        <taxon>Bacteria</taxon>
        <taxon>Bacillati</taxon>
        <taxon>Actinomycetota</taxon>
        <taxon>Actinomycetes</taxon>
        <taxon>Pseudonocardiales</taxon>
        <taxon>Pseudonocardiaceae</taxon>
        <taxon>Gandjariella</taxon>
    </lineage>
</organism>
<reference evidence="3" key="1">
    <citation type="submission" date="2019-04" db="EMBL/GenBank/DDBJ databases">
        <title>Draft genome sequence of Pseudonocardiaceae bacterium SL3-2-4.</title>
        <authorList>
            <person name="Ningsih F."/>
            <person name="Yokota A."/>
            <person name="Sakai Y."/>
            <person name="Nanatani K."/>
            <person name="Yabe S."/>
            <person name="Oetari A."/>
            <person name="Sjamsuridzal W."/>
        </authorList>
    </citation>
    <scope>NUCLEOTIDE SEQUENCE [LARGE SCALE GENOMIC DNA]</scope>
    <source>
        <strain evidence="3">SL3-2-4</strain>
    </source>
</reference>
<keyword evidence="1" id="KW-1133">Transmembrane helix</keyword>
<feature type="transmembrane region" description="Helical" evidence="1">
    <location>
        <begin position="60"/>
        <end position="81"/>
    </location>
</feature>
<feature type="transmembrane region" description="Helical" evidence="1">
    <location>
        <begin position="143"/>
        <end position="168"/>
    </location>
</feature>
<dbReference type="AlphaFoldDB" id="A0A4D4JC17"/>
<proteinExistence type="predicted"/>
<feature type="transmembrane region" description="Helical" evidence="1">
    <location>
        <begin position="175"/>
        <end position="195"/>
    </location>
</feature>
<dbReference type="PANTHER" id="PTHR37305:SF1">
    <property type="entry name" value="MEMBRANE PROTEIN"/>
    <property type="match status" value="1"/>
</dbReference>
<name>A0A4D4JC17_9PSEU</name>
<protein>
    <recommendedName>
        <fullName evidence="4">ABC transporter permease</fullName>
    </recommendedName>
</protein>
<dbReference type="PANTHER" id="PTHR37305">
    <property type="entry name" value="INTEGRAL MEMBRANE PROTEIN-RELATED"/>
    <property type="match status" value="1"/>
</dbReference>